<dbReference type="RefSeq" id="WP_203870033.1">
    <property type="nucleotide sequence ID" value="NZ_BONW01000039.1"/>
</dbReference>
<evidence type="ECO:0000256" key="6">
    <source>
        <dbReference type="SAM" id="Phobius"/>
    </source>
</evidence>
<keyword evidence="2" id="KW-1003">Cell membrane</keyword>
<organism evidence="7 8">
    <name type="scientific">Plantactinospora endophytica</name>
    <dbReference type="NCBI Taxonomy" id="673535"/>
    <lineage>
        <taxon>Bacteria</taxon>
        <taxon>Bacillati</taxon>
        <taxon>Actinomycetota</taxon>
        <taxon>Actinomycetes</taxon>
        <taxon>Micromonosporales</taxon>
        <taxon>Micromonosporaceae</taxon>
        <taxon>Plantactinospora</taxon>
    </lineage>
</organism>
<feature type="transmembrane region" description="Helical" evidence="6">
    <location>
        <begin position="328"/>
        <end position="347"/>
    </location>
</feature>
<feature type="transmembrane region" description="Helical" evidence="6">
    <location>
        <begin position="287"/>
        <end position="308"/>
    </location>
</feature>
<gene>
    <name evidence="7" type="ORF">Pen02_66210</name>
</gene>
<keyword evidence="5 6" id="KW-0472">Membrane</keyword>
<evidence type="ECO:0000256" key="1">
    <source>
        <dbReference type="ARBA" id="ARBA00004651"/>
    </source>
</evidence>
<proteinExistence type="predicted"/>
<name>A0ABQ4EAJ7_9ACTN</name>
<evidence type="ECO:0008006" key="9">
    <source>
        <dbReference type="Google" id="ProtNLM"/>
    </source>
</evidence>
<feature type="transmembrane region" description="Helical" evidence="6">
    <location>
        <begin position="359"/>
        <end position="380"/>
    </location>
</feature>
<feature type="transmembrane region" description="Helical" evidence="6">
    <location>
        <begin position="95"/>
        <end position="114"/>
    </location>
</feature>
<protein>
    <recommendedName>
        <fullName evidence="9">O-antigen/teichoic acid export membrane protein</fullName>
    </recommendedName>
</protein>
<evidence type="ECO:0000256" key="3">
    <source>
        <dbReference type="ARBA" id="ARBA00022692"/>
    </source>
</evidence>
<feature type="transmembrane region" description="Helical" evidence="6">
    <location>
        <begin position="57"/>
        <end position="75"/>
    </location>
</feature>
<dbReference type="Proteomes" id="UP000646749">
    <property type="component" value="Unassembled WGS sequence"/>
</dbReference>
<sequence>MTAGSGWRATLRTLRRQVLSGGRAPVAVAVTATSSLGNLLLSVTVAHGGSLSELGRYALAFSLYVLVSGLARAMVTESVLAETDRRDPTPFRRSARRVCLLGAGAGALVGTVGLLAGNHYLTVVGPALPGLVLYDYLKAYGLGVADPRRILRYELVWTVASAVAAGLGLAGRISALTVFVVWAGAGAAVGWVGAARRRCALLPGWPVGRTETRNALAFGLHFLVGSGTAQLATAALATVAGTAVVGALGGAKTALGPITLLLGATSALLIPYLARSRDAGPRVRLRSAARITGAIGLLVGPLALLLPALPDPVGRALLGANWAHARPLLPALAVESVFMVAAMVAFAGHRIERAGARTLLLGAVLGPVRVGAIVGAGHLFGAAGAAWAMAGVACCAATGWWWSYRSLLRTRDRAEPVLEPV</sequence>
<reference evidence="7 8" key="1">
    <citation type="submission" date="2021-01" db="EMBL/GenBank/DDBJ databases">
        <title>Whole genome shotgun sequence of Plantactinospora endophytica NBRC 110450.</title>
        <authorList>
            <person name="Komaki H."/>
            <person name="Tamura T."/>
        </authorList>
    </citation>
    <scope>NUCLEOTIDE SEQUENCE [LARGE SCALE GENOMIC DNA]</scope>
    <source>
        <strain evidence="7 8">NBRC 110450</strain>
    </source>
</reference>
<feature type="transmembrane region" description="Helical" evidence="6">
    <location>
        <begin position="215"/>
        <end position="248"/>
    </location>
</feature>
<comment type="subcellular location">
    <subcellularLocation>
        <location evidence="1">Cell membrane</location>
        <topology evidence="1">Multi-pass membrane protein</topology>
    </subcellularLocation>
</comment>
<feature type="transmembrane region" description="Helical" evidence="6">
    <location>
        <begin position="386"/>
        <end position="404"/>
    </location>
</feature>
<evidence type="ECO:0000256" key="5">
    <source>
        <dbReference type="ARBA" id="ARBA00023136"/>
    </source>
</evidence>
<evidence type="ECO:0000313" key="7">
    <source>
        <dbReference type="EMBL" id="GIG91685.1"/>
    </source>
</evidence>
<dbReference type="PANTHER" id="PTHR30250:SF26">
    <property type="entry name" value="PSMA PROTEIN"/>
    <property type="match status" value="1"/>
</dbReference>
<dbReference type="EMBL" id="BONW01000039">
    <property type="protein sequence ID" value="GIG91685.1"/>
    <property type="molecule type" value="Genomic_DNA"/>
</dbReference>
<keyword evidence="8" id="KW-1185">Reference proteome</keyword>
<keyword evidence="3 6" id="KW-0812">Transmembrane</keyword>
<comment type="caution">
    <text evidence="7">The sequence shown here is derived from an EMBL/GenBank/DDBJ whole genome shotgun (WGS) entry which is preliminary data.</text>
</comment>
<feature type="transmembrane region" description="Helical" evidence="6">
    <location>
        <begin position="24"/>
        <end position="45"/>
    </location>
</feature>
<keyword evidence="4 6" id="KW-1133">Transmembrane helix</keyword>
<dbReference type="PANTHER" id="PTHR30250">
    <property type="entry name" value="PST FAMILY PREDICTED COLANIC ACID TRANSPORTER"/>
    <property type="match status" value="1"/>
</dbReference>
<feature type="transmembrane region" description="Helical" evidence="6">
    <location>
        <begin position="254"/>
        <end position="275"/>
    </location>
</feature>
<dbReference type="InterPro" id="IPR050833">
    <property type="entry name" value="Poly_Biosynth_Transport"/>
</dbReference>
<feature type="transmembrane region" description="Helical" evidence="6">
    <location>
        <begin position="173"/>
        <end position="194"/>
    </location>
</feature>
<evidence type="ECO:0000256" key="4">
    <source>
        <dbReference type="ARBA" id="ARBA00022989"/>
    </source>
</evidence>
<evidence type="ECO:0000313" key="8">
    <source>
        <dbReference type="Proteomes" id="UP000646749"/>
    </source>
</evidence>
<accession>A0ABQ4EAJ7</accession>
<evidence type="ECO:0000256" key="2">
    <source>
        <dbReference type="ARBA" id="ARBA00022475"/>
    </source>
</evidence>